<dbReference type="AlphaFoldDB" id="A0A140E506"/>
<dbReference type="RefSeq" id="WP_036277910.1">
    <property type="nucleotide sequence ID" value="NZ_CP014476.1"/>
</dbReference>
<gene>
    <name evidence="2" type="ORF">JT25_003075</name>
</gene>
<keyword evidence="1" id="KW-1133">Transmembrane helix</keyword>
<proteinExistence type="predicted"/>
<dbReference type="STRING" id="1538553.JT25_003075"/>
<feature type="transmembrane region" description="Helical" evidence="1">
    <location>
        <begin position="20"/>
        <end position="39"/>
    </location>
</feature>
<name>A0A140E506_9GAMM</name>
<dbReference type="InterPro" id="IPR007973">
    <property type="entry name" value="Pilus_assembly_TraE"/>
</dbReference>
<reference evidence="2 3" key="1">
    <citation type="journal article" date="2015" name="Environ. Microbiol.">
        <title>Methane oxidation coupled to nitrate reduction under hypoxia by the Gammaproteobacterium Methylomonas denitrificans, sp. nov. type strain FJG1.</title>
        <authorList>
            <person name="Kits K.D."/>
            <person name="Klotz M.G."/>
            <person name="Stein L.Y."/>
        </authorList>
    </citation>
    <scope>NUCLEOTIDE SEQUENCE [LARGE SCALE GENOMIC DNA]</scope>
    <source>
        <strain evidence="2 3">FJG1</strain>
    </source>
</reference>
<keyword evidence="3" id="KW-1185">Reference proteome</keyword>
<dbReference type="Pfam" id="PF05309">
    <property type="entry name" value="TraE"/>
    <property type="match status" value="1"/>
</dbReference>
<protein>
    <submittedName>
        <fullName evidence="2">TraE protein</fullName>
    </submittedName>
</protein>
<evidence type="ECO:0000313" key="3">
    <source>
        <dbReference type="Proteomes" id="UP000030512"/>
    </source>
</evidence>
<organism evidence="2 3">
    <name type="scientific">Methylomonas denitrificans</name>
    <dbReference type="NCBI Taxonomy" id="1538553"/>
    <lineage>
        <taxon>Bacteria</taxon>
        <taxon>Pseudomonadati</taxon>
        <taxon>Pseudomonadota</taxon>
        <taxon>Gammaproteobacteria</taxon>
        <taxon>Methylococcales</taxon>
        <taxon>Methylococcaceae</taxon>
        <taxon>Methylomonas</taxon>
    </lineage>
</organism>
<dbReference type="OrthoDB" id="7405099at2"/>
<accession>A0A140E506</accession>
<dbReference type="EMBL" id="CP014476">
    <property type="protein sequence ID" value="AMK75480.1"/>
    <property type="molecule type" value="Genomic_DNA"/>
</dbReference>
<evidence type="ECO:0000256" key="1">
    <source>
        <dbReference type="SAM" id="Phobius"/>
    </source>
</evidence>
<keyword evidence="1" id="KW-0472">Membrane</keyword>
<sequence>MRWSDFLQTWDGHETENRFSRVIIIGLLVICVITSLAAWRTERSIILVPPTLTQEVEVTRGQASSEFKESWGLFLAELLGNTTPANADFLKTAVEPLLAPDIYRSVLDAMSDQIKAIKMDRVVISFTPCHVDYEAETNKVFVSGELKSQGPSSKPDVKPRTYEFIIAIKNYRPRLEYIDVYPDSPRTLARLKGTQGQPHEAQP</sequence>
<evidence type="ECO:0000313" key="2">
    <source>
        <dbReference type="EMBL" id="AMK75480.1"/>
    </source>
</evidence>
<keyword evidence="1" id="KW-0812">Transmembrane</keyword>
<dbReference type="Proteomes" id="UP000030512">
    <property type="component" value="Chromosome"/>
</dbReference>
<dbReference type="KEGG" id="mdn:JT25_003075"/>